<accession>A0A7J7D244</accession>
<evidence type="ECO:0000256" key="1">
    <source>
        <dbReference type="SAM" id="SignalP"/>
    </source>
</evidence>
<evidence type="ECO:0000313" key="2">
    <source>
        <dbReference type="EMBL" id="KAF5740348.1"/>
    </source>
</evidence>
<gene>
    <name evidence="2" type="ORF">HS088_TW11G00415</name>
</gene>
<feature type="chain" id="PRO_5029798838" evidence="1">
    <location>
        <begin position="21"/>
        <end position="132"/>
    </location>
</feature>
<name>A0A7J7D244_TRIWF</name>
<protein>
    <submittedName>
        <fullName evidence="2">Uncharacterized protein</fullName>
    </submittedName>
</protein>
<feature type="signal peptide" evidence="1">
    <location>
        <begin position="1"/>
        <end position="20"/>
    </location>
</feature>
<proteinExistence type="predicted"/>
<reference evidence="2 3" key="1">
    <citation type="journal article" date="2020" name="Nat. Commun.">
        <title>Genome of Tripterygium wilfordii and identification of cytochrome P450 involved in triptolide biosynthesis.</title>
        <authorList>
            <person name="Tu L."/>
            <person name="Su P."/>
            <person name="Zhang Z."/>
            <person name="Gao L."/>
            <person name="Wang J."/>
            <person name="Hu T."/>
            <person name="Zhou J."/>
            <person name="Zhang Y."/>
            <person name="Zhao Y."/>
            <person name="Liu Y."/>
            <person name="Song Y."/>
            <person name="Tong Y."/>
            <person name="Lu Y."/>
            <person name="Yang J."/>
            <person name="Xu C."/>
            <person name="Jia M."/>
            <person name="Peters R.J."/>
            <person name="Huang L."/>
            <person name="Gao W."/>
        </authorList>
    </citation>
    <scope>NUCLEOTIDE SEQUENCE [LARGE SCALE GENOMIC DNA]</scope>
    <source>
        <strain evidence="3">cv. XIE 37</strain>
        <tissue evidence="2">Leaf</tissue>
    </source>
</reference>
<dbReference type="InParanoid" id="A0A7J7D244"/>
<organism evidence="2 3">
    <name type="scientific">Tripterygium wilfordii</name>
    <name type="common">Thunder God vine</name>
    <dbReference type="NCBI Taxonomy" id="458696"/>
    <lineage>
        <taxon>Eukaryota</taxon>
        <taxon>Viridiplantae</taxon>
        <taxon>Streptophyta</taxon>
        <taxon>Embryophyta</taxon>
        <taxon>Tracheophyta</taxon>
        <taxon>Spermatophyta</taxon>
        <taxon>Magnoliopsida</taxon>
        <taxon>eudicotyledons</taxon>
        <taxon>Gunneridae</taxon>
        <taxon>Pentapetalae</taxon>
        <taxon>rosids</taxon>
        <taxon>fabids</taxon>
        <taxon>Celastrales</taxon>
        <taxon>Celastraceae</taxon>
        <taxon>Tripterygium</taxon>
    </lineage>
</organism>
<dbReference type="AlphaFoldDB" id="A0A7J7D244"/>
<dbReference type="EMBL" id="JAAARO010000011">
    <property type="protein sequence ID" value="KAF5740348.1"/>
    <property type="molecule type" value="Genomic_DNA"/>
</dbReference>
<sequence length="132" mass="13971">MALKLLLLLVATLLLVSTKAFPFFPSNDEEYSTQALTVSPSVPVPVPAPAPAVPVKAPTPAPLVKPSPPPPAAPKVPTPSPPIVFLCVERGAKHTRGRMYAKELARLAVFDANACLRELTATERCVELATLP</sequence>
<evidence type="ECO:0000313" key="3">
    <source>
        <dbReference type="Proteomes" id="UP000593562"/>
    </source>
</evidence>
<keyword evidence="1" id="KW-0732">Signal</keyword>
<dbReference type="Proteomes" id="UP000593562">
    <property type="component" value="Unassembled WGS sequence"/>
</dbReference>
<keyword evidence="3" id="KW-1185">Reference proteome</keyword>
<comment type="caution">
    <text evidence="2">The sequence shown here is derived from an EMBL/GenBank/DDBJ whole genome shotgun (WGS) entry which is preliminary data.</text>
</comment>